<dbReference type="InterPro" id="IPR052046">
    <property type="entry name" value="GH57_Enzymes"/>
</dbReference>
<gene>
    <name evidence="5" type="ORF">SDC9_12429</name>
</gene>
<protein>
    <recommendedName>
        <fullName evidence="4">Glycoside hydrolase family 57 N-terminal domain-containing protein</fullName>
    </recommendedName>
</protein>
<dbReference type="AlphaFoldDB" id="A0A644TM03"/>
<feature type="compositionally biased region" description="Basic and acidic residues" evidence="3">
    <location>
        <begin position="433"/>
        <end position="461"/>
    </location>
</feature>
<keyword evidence="2" id="KW-0119">Carbohydrate metabolism</keyword>
<dbReference type="Pfam" id="PF03065">
    <property type="entry name" value="Glyco_hydro_57"/>
    <property type="match status" value="1"/>
</dbReference>
<dbReference type="Gene3D" id="3.20.110.20">
    <property type="match status" value="1"/>
</dbReference>
<organism evidence="5">
    <name type="scientific">bioreactor metagenome</name>
    <dbReference type="NCBI Taxonomy" id="1076179"/>
    <lineage>
        <taxon>unclassified sequences</taxon>
        <taxon>metagenomes</taxon>
        <taxon>ecological metagenomes</taxon>
    </lineage>
</organism>
<dbReference type="CDD" id="cd10795">
    <property type="entry name" value="GH57N_MJA1_like"/>
    <property type="match status" value="1"/>
</dbReference>
<comment type="caution">
    <text evidence="5">The sequence shown here is derived from an EMBL/GenBank/DDBJ whole genome shotgun (WGS) entry which is preliminary data.</text>
</comment>
<evidence type="ECO:0000256" key="3">
    <source>
        <dbReference type="SAM" id="MobiDB-lite"/>
    </source>
</evidence>
<evidence type="ECO:0000256" key="1">
    <source>
        <dbReference type="ARBA" id="ARBA00006821"/>
    </source>
</evidence>
<evidence type="ECO:0000256" key="2">
    <source>
        <dbReference type="ARBA" id="ARBA00023277"/>
    </source>
</evidence>
<evidence type="ECO:0000259" key="4">
    <source>
        <dbReference type="Pfam" id="PF03065"/>
    </source>
</evidence>
<accession>A0A644TM03</accession>
<feature type="region of interest" description="Disordered" evidence="3">
    <location>
        <begin position="409"/>
        <end position="461"/>
    </location>
</feature>
<dbReference type="GO" id="GO:0005975">
    <property type="term" value="P:carbohydrate metabolic process"/>
    <property type="evidence" value="ECO:0007669"/>
    <property type="project" value="InterPro"/>
</dbReference>
<dbReference type="InterPro" id="IPR011330">
    <property type="entry name" value="Glyco_hydro/deAcase_b/a-brl"/>
</dbReference>
<dbReference type="InterPro" id="IPR004300">
    <property type="entry name" value="Glyco_hydro_57_N"/>
</dbReference>
<dbReference type="EMBL" id="VSSQ01000033">
    <property type="protein sequence ID" value="MPL66741.1"/>
    <property type="molecule type" value="Genomic_DNA"/>
</dbReference>
<evidence type="ECO:0000313" key="5">
    <source>
        <dbReference type="EMBL" id="MPL66741.1"/>
    </source>
</evidence>
<sequence length="461" mass="54243">MKSICFYFQVHQPFRLRNYRFFDIGRNHSYFDDMQNAWICRRVAEKCYLPTNKLMLDLIKQHGGAFKISYSISGVALDQFERYTPEVIDSFKELAKTGCVEFLAETYTHSLSSLKSKQEFISQVKIHSHKIEQLFGQKPKVFRNTELIYSDAIGEMVSEMGFKAQLSEGAKHILGWRSPNYAYQHPSNNGLKLLLKNFQLSDDIAFRFSQHTWDGYPVTAEKYVDWLNSVDSPECINLFMDYETFGEHQWKETGIFEFLKHLPSRVFSHSDYTFNTPSELADSLNPIDKIYVPYPMSWADEERDLTAWLGNDLQDDAFDQIYAFEEKVRKIDDLNFWIDWRYLQTSDHFYYMCTKWFSDGDVHKYFNHYDSPYEAYMNYANVLSDFRIRLDEALDISLLPKLEHIKFEKKEEEPSEKSNLKKTASKKTSSTKDTAKKSAVKEKTNLKSEKTTKTQKSKSDK</sequence>
<comment type="similarity">
    <text evidence="1">Belongs to the glycosyl hydrolase 57 family.</text>
</comment>
<dbReference type="PANTHER" id="PTHR36306">
    <property type="entry name" value="ALPHA-AMYLASE-RELATED-RELATED"/>
    <property type="match status" value="1"/>
</dbReference>
<dbReference type="PANTHER" id="PTHR36306:SF1">
    <property type="entry name" value="ALPHA-AMYLASE-RELATED"/>
    <property type="match status" value="1"/>
</dbReference>
<feature type="domain" description="Glycoside hydrolase family 57 N-terminal" evidence="4">
    <location>
        <begin position="6"/>
        <end position="293"/>
    </location>
</feature>
<dbReference type="SUPFAM" id="SSF88713">
    <property type="entry name" value="Glycoside hydrolase/deacetylase"/>
    <property type="match status" value="1"/>
</dbReference>
<name>A0A644TM03_9ZZZZ</name>
<proteinExistence type="inferred from homology"/>
<dbReference type="GO" id="GO:0003824">
    <property type="term" value="F:catalytic activity"/>
    <property type="evidence" value="ECO:0007669"/>
    <property type="project" value="InterPro"/>
</dbReference>
<reference evidence="5" key="1">
    <citation type="submission" date="2019-08" db="EMBL/GenBank/DDBJ databases">
        <authorList>
            <person name="Kucharzyk K."/>
            <person name="Murdoch R.W."/>
            <person name="Higgins S."/>
            <person name="Loffler F."/>
        </authorList>
    </citation>
    <scope>NUCLEOTIDE SEQUENCE</scope>
</reference>
<feature type="compositionally biased region" description="Basic and acidic residues" evidence="3">
    <location>
        <begin position="409"/>
        <end position="419"/>
    </location>
</feature>